<dbReference type="InterPro" id="IPR057678">
    <property type="entry name" value="DUF7918"/>
</dbReference>
<evidence type="ECO:0000256" key="1">
    <source>
        <dbReference type="SAM" id="MobiDB-lite"/>
    </source>
</evidence>
<dbReference type="InParanoid" id="A0A409VC90"/>
<feature type="domain" description="DUF7918" evidence="2">
    <location>
        <begin position="9"/>
        <end position="207"/>
    </location>
</feature>
<keyword evidence="4" id="KW-1185">Reference proteome</keyword>
<dbReference type="OrthoDB" id="3237202at2759"/>
<protein>
    <recommendedName>
        <fullName evidence="2">DUF7918 domain-containing protein</fullName>
    </recommendedName>
</protein>
<name>A0A409VC90_9AGAR</name>
<organism evidence="3 4">
    <name type="scientific">Gymnopilus dilepis</name>
    <dbReference type="NCBI Taxonomy" id="231916"/>
    <lineage>
        <taxon>Eukaryota</taxon>
        <taxon>Fungi</taxon>
        <taxon>Dikarya</taxon>
        <taxon>Basidiomycota</taxon>
        <taxon>Agaricomycotina</taxon>
        <taxon>Agaricomycetes</taxon>
        <taxon>Agaricomycetidae</taxon>
        <taxon>Agaricales</taxon>
        <taxon>Agaricineae</taxon>
        <taxon>Hymenogastraceae</taxon>
        <taxon>Gymnopilus</taxon>
    </lineage>
</organism>
<dbReference type="Proteomes" id="UP000284706">
    <property type="component" value="Unassembled WGS sequence"/>
</dbReference>
<evidence type="ECO:0000313" key="4">
    <source>
        <dbReference type="Proteomes" id="UP000284706"/>
    </source>
</evidence>
<dbReference type="PANTHER" id="PTHR36223:SF1">
    <property type="entry name" value="TRANSCRIPTION ELONGATION FACTOR EAF N-TERMINAL DOMAIN-CONTAINING PROTEIN"/>
    <property type="match status" value="1"/>
</dbReference>
<dbReference type="PANTHER" id="PTHR36223">
    <property type="entry name" value="BETA-LACTAMASE-TYPE TRANSPEPTIDASE FOLD DOMAIN CONTAINING PROTEIN"/>
    <property type="match status" value="1"/>
</dbReference>
<evidence type="ECO:0000313" key="3">
    <source>
        <dbReference type="EMBL" id="PPQ64683.1"/>
    </source>
</evidence>
<feature type="compositionally biased region" description="Polar residues" evidence="1">
    <location>
        <begin position="313"/>
        <end position="330"/>
    </location>
</feature>
<dbReference type="Pfam" id="PF25534">
    <property type="entry name" value="DUF7918"/>
    <property type="match status" value="1"/>
</dbReference>
<dbReference type="AlphaFoldDB" id="A0A409VC90"/>
<feature type="compositionally biased region" description="Polar residues" evidence="1">
    <location>
        <begin position="274"/>
        <end position="291"/>
    </location>
</feature>
<gene>
    <name evidence="3" type="ORF">CVT26_002773</name>
</gene>
<proteinExistence type="predicted"/>
<accession>A0A409VC90</accession>
<comment type="caution">
    <text evidence="3">The sequence shown here is derived from an EMBL/GenBank/DDBJ whole genome shotgun (WGS) entry which is preliminary data.</text>
</comment>
<reference evidence="3 4" key="1">
    <citation type="journal article" date="2018" name="Evol. Lett.">
        <title>Horizontal gene cluster transfer increased hallucinogenic mushroom diversity.</title>
        <authorList>
            <person name="Reynolds H.T."/>
            <person name="Vijayakumar V."/>
            <person name="Gluck-Thaler E."/>
            <person name="Korotkin H.B."/>
            <person name="Matheny P.B."/>
            <person name="Slot J.C."/>
        </authorList>
    </citation>
    <scope>NUCLEOTIDE SEQUENCE [LARGE SCALE GENOMIC DNA]</scope>
    <source>
        <strain evidence="3 4">SRW20</strain>
    </source>
</reference>
<sequence>MLKHRGFSAWIMSNGQQLPEHLVAVDEEAHRVSCWIPGKEGQIFTVYWQDHGGKVDTCAFITLDGLTVPGRFLFGEGVASRGGVRASPETERPFVFQKVPEDNGKSDTKGPVKDAGMIILKIKRIKRVDGRPANPLQPIPSVLGKRKHSSRDTSFGEEVKAFSQHPTTWEVRPHDDDETVPGAIKPSTYVSFVFRYRSPEFLEAQGIAVEEDKPKPRPPKRQAVRRITSLPPHVHQESLSPVEPPAKKPRLSSSSTQAFPTGVRRPSAEVRRTASWNTTSSQPTVGPTESQFFLPRPKPYSATPLILPPDPDSSVTSESPDPSGGSQDSR</sequence>
<feature type="region of interest" description="Disordered" evidence="1">
    <location>
        <begin position="229"/>
        <end position="330"/>
    </location>
</feature>
<dbReference type="EMBL" id="NHYE01005664">
    <property type="protein sequence ID" value="PPQ64683.1"/>
    <property type="molecule type" value="Genomic_DNA"/>
</dbReference>
<evidence type="ECO:0000259" key="2">
    <source>
        <dbReference type="Pfam" id="PF25534"/>
    </source>
</evidence>